<evidence type="ECO:0000313" key="2">
    <source>
        <dbReference type="Proteomes" id="UP000276133"/>
    </source>
</evidence>
<reference evidence="1 2" key="1">
    <citation type="journal article" date="2018" name="Sci. Rep.">
        <title>Genomic signatures of local adaptation to the degree of environmental predictability in rotifers.</title>
        <authorList>
            <person name="Franch-Gras L."/>
            <person name="Hahn C."/>
            <person name="Garcia-Roger E.M."/>
            <person name="Carmona M.J."/>
            <person name="Serra M."/>
            <person name="Gomez A."/>
        </authorList>
    </citation>
    <scope>NUCLEOTIDE SEQUENCE [LARGE SCALE GENOMIC DNA]</scope>
    <source>
        <strain evidence="1">HYR1</strain>
    </source>
</reference>
<organism evidence="1 2">
    <name type="scientific">Brachionus plicatilis</name>
    <name type="common">Marine rotifer</name>
    <name type="synonym">Brachionus muelleri</name>
    <dbReference type="NCBI Taxonomy" id="10195"/>
    <lineage>
        <taxon>Eukaryota</taxon>
        <taxon>Metazoa</taxon>
        <taxon>Spiralia</taxon>
        <taxon>Gnathifera</taxon>
        <taxon>Rotifera</taxon>
        <taxon>Eurotatoria</taxon>
        <taxon>Monogononta</taxon>
        <taxon>Pseudotrocha</taxon>
        <taxon>Ploima</taxon>
        <taxon>Brachionidae</taxon>
        <taxon>Brachionus</taxon>
    </lineage>
</organism>
<sequence length="77" mass="9040">FIDKIKNFQIEHNFFSILCLNCSNKNYFKTNHLFVDCDNSNFETSRIFLRLITSIKYLNRSIQPVQDAEFPNCSAAV</sequence>
<dbReference type="EMBL" id="REGN01001407">
    <property type="protein sequence ID" value="RNA34840.1"/>
    <property type="molecule type" value="Genomic_DNA"/>
</dbReference>
<keyword evidence="2" id="KW-1185">Reference proteome</keyword>
<proteinExistence type="predicted"/>
<feature type="non-terminal residue" evidence="1">
    <location>
        <position position="1"/>
    </location>
</feature>
<dbReference type="AlphaFoldDB" id="A0A3M7SH01"/>
<gene>
    <name evidence="1" type="ORF">BpHYR1_031656</name>
</gene>
<dbReference type="Proteomes" id="UP000276133">
    <property type="component" value="Unassembled WGS sequence"/>
</dbReference>
<accession>A0A3M7SH01</accession>
<comment type="caution">
    <text evidence="1">The sequence shown here is derived from an EMBL/GenBank/DDBJ whole genome shotgun (WGS) entry which is preliminary data.</text>
</comment>
<protein>
    <submittedName>
        <fullName evidence="1">Uncharacterized protein</fullName>
    </submittedName>
</protein>
<evidence type="ECO:0000313" key="1">
    <source>
        <dbReference type="EMBL" id="RNA34840.1"/>
    </source>
</evidence>
<name>A0A3M7SH01_BRAPC</name>